<dbReference type="PANTHER" id="PTHR43690:SF17">
    <property type="entry name" value="PROTEIN YHJJ"/>
    <property type="match status" value="1"/>
</dbReference>
<feature type="compositionally biased region" description="Polar residues" evidence="6">
    <location>
        <begin position="489"/>
        <end position="500"/>
    </location>
</feature>
<dbReference type="Pfam" id="PF05193">
    <property type="entry name" value="Peptidase_M16_C"/>
    <property type="match status" value="1"/>
</dbReference>
<evidence type="ECO:0000256" key="6">
    <source>
        <dbReference type="SAM" id="MobiDB-lite"/>
    </source>
</evidence>
<sequence>MEHKKALFYGGLFSLLLAGCSQSEQVKESESAAPSQQTLLEKIADKSNESPTVTSFNVPIEYFTLDNGLKVVLSPDDTAPTVTVAVYYNIGFRNEPRDSTGFAHLFEHMMFQGSENLGKMEFIKLVNANGGVLNGSTRFDYTNYFEIVPSHKLETFLWAEADRMKGLAITQENLTNQQGVVKNEVKVNVLNQPYGGFPWLDMPQYAYSNWFNAHNFYGDLEDLDAASLKDVDDFFNLYYAPNNAALVVVGDINIVEAKAMVEKYFAKLPASELPPAPDLTELRQEKELKFNKFDKLAPKPAYAFAYKMPERNTPEYYAMGIIDQILVQGEDSLLYQELVKNKQITGQIGGGINYLLGNMFNYNGPMLWMSSFTHDENVSQAQISAAIDSVITRLEEQPLTEEEMSRAIVKIRSSLFDSLDQFYGFGKADLLASFALFDNDPAKINALETSFKEVTPELIMSTAKEYLRNTNRTILTVTPGEDPDKKASNTDSVSQTSEGE</sequence>
<evidence type="ECO:0000256" key="1">
    <source>
        <dbReference type="ARBA" id="ARBA00007261"/>
    </source>
</evidence>
<evidence type="ECO:0000256" key="5">
    <source>
        <dbReference type="ARBA" id="ARBA00023049"/>
    </source>
</evidence>
<dbReference type="Proteomes" id="UP001266357">
    <property type="component" value="Unassembled WGS sequence"/>
</dbReference>
<dbReference type="SUPFAM" id="SSF63411">
    <property type="entry name" value="LuxS/MPP-like metallohydrolase"/>
    <property type="match status" value="2"/>
</dbReference>
<dbReference type="PROSITE" id="PS51257">
    <property type="entry name" value="PROKAR_LIPOPROTEIN"/>
    <property type="match status" value="1"/>
</dbReference>
<keyword evidence="10" id="KW-1185">Reference proteome</keyword>
<dbReference type="InterPro" id="IPR011765">
    <property type="entry name" value="Pept_M16_N"/>
</dbReference>
<name>A0ABU2ZZW1_9GAMM</name>
<feature type="domain" description="Peptidase M16 N-terminal" evidence="7">
    <location>
        <begin position="71"/>
        <end position="188"/>
    </location>
</feature>
<evidence type="ECO:0000256" key="3">
    <source>
        <dbReference type="ARBA" id="ARBA00022801"/>
    </source>
</evidence>
<protein>
    <submittedName>
        <fullName evidence="9">Pitrilysin family protein</fullName>
    </submittedName>
</protein>
<evidence type="ECO:0000259" key="8">
    <source>
        <dbReference type="Pfam" id="PF05193"/>
    </source>
</evidence>
<organism evidence="9 10">
    <name type="scientific">Thalassotalea castellviae</name>
    <dbReference type="NCBI Taxonomy" id="3075612"/>
    <lineage>
        <taxon>Bacteria</taxon>
        <taxon>Pseudomonadati</taxon>
        <taxon>Pseudomonadota</taxon>
        <taxon>Gammaproteobacteria</taxon>
        <taxon>Alteromonadales</taxon>
        <taxon>Colwelliaceae</taxon>
        <taxon>Thalassotalea</taxon>
    </lineage>
</organism>
<gene>
    <name evidence="9" type="ORF">RM573_06495</name>
</gene>
<comment type="similarity">
    <text evidence="1">Belongs to the peptidase M16 family.</text>
</comment>
<evidence type="ECO:0000313" key="9">
    <source>
        <dbReference type="EMBL" id="MDT0603240.1"/>
    </source>
</evidence>
<dbReference type="Gene3D" id="3.30.830.10">
    <property type="entry name" value="Metalloenzyme, LuxS/M16 peptidase-like"/>
    <property type="match status" value="2"/>
</dbReference>
<evidence type="ECO:0000259" key="7">
    <source>
        <dbReference type="Pfam" id="PF00675"/>
    </source>
</evidence>
<dbReference type="InterPro" id="IPR007863">
    <property type="entry name" value="Peptidase_M16_C"/>
</dbReference>
<dbReference type="Pfam" id="PF00675">
    <property type="entry name" value="Peptidase_M16"/>
    <property type="match status" value="1"/>
</dbReference>
<evidence type="ECO:0000256" key="2">
    <source>
        <dbReference type="ARBA" id="ARBA00022670"/>
    </source>
</evidence>
<reference evidence="9 10" key="1">
    <citation type="submission" date="2023-09" db="EMBL/GenBank/DDBJ databases">
        <authorList>
            <person name="Rey-Velasco X."/>
        </authorList>
    </citation>
    <scope>NUCLEOTIDE SEQUENCE [LARGE SCALE GENOMIC DNA]</scope>
    <source>
        <strain evidence="9 10">W431</strain>
    </source>
</reference>
<evidence type="ECO:0000313" key="10">
    <source>
        <dbReference type="Proteomes" id="UP001266357"/>
    </source>
</evidence>
<accession>A0ABU2ZZW1</accession>
<keyword evidence="2" id="KW-0645">Protease</keyword>
<comment type="caution">
    <text evidence="9">The sequence shown here is derived from an EMBL/GenBank/DDBJ whole genome shotgun (WGS) entry which is preliminary data.</text>
</comment>
<feature type="region of interest" description="Disordered" evidence="6">
    <location>
        <begin position="475"/>
        <end position="500"/>
    </location>
</feature>
<dbReference type="InterPro" id="IPR011249">
    <property type="entry name" value="Metalloenz_LuxS/M16"/>
</dbReference>
<evidence type="ECO:0000256" key="4">
    <source>
        <dbReference type="ARBA" id="ARBA00022833"/>
    </source>
</evidence>
<keyword evidence="5" id="KW-0482">Metalloprotease</keyword>
<dbReference type="RefSeq" id="WP_311579059.1">
    <property type="nucleotide sequence ID" value="NZ_JAVRIF010000003.1"/>
</dbReference>
<keyword evidence="4" id="KW-0862">Zinc</keyword>
<proteinExistence type="inferred from homology"/>
<keyword evidence="3" id="KW-0378">Hydrolase</keyword>
<feature type="domain" description="Peptidase M16 C-terminal" evidence="8">
    <location>
        <begin position="227"/>
        <end position="408"/>
    </location>
</feature>
<dbReference type="PANTHER" id="PTHR43690">
    <property type="entry name" value="NARDILYSIN"/>
    <property type="match status" value="1"/>
</dbReference>
<dbReference type="EMBL" id="JAVRIF010000003">
    <property type="protein sequence ID" value="MDT0603240.1"/>
    <property type="molecule type" value="Genomic_DNA"/>
</dbReference>
<dbReference type="InterPro" id="IPR050626">
    <property type="entry name" value="Peptidase_M16"/>
</dbReference>